<protein>
    <submittedName>
        <fullName evidence="2">Uncharacterized protein</fullName>
    </submittedName>
</protein>
<dbReference type="OrthoDB" id="4516487at2759"/>
<accession>A0A017RZB1</accession>
<sequence>MEALRSHGGGVSHASPPGVGNVASQFAETQDTPVTPTPTCWQSGNVMQPVINDGSTESMNMDENEGHERWQPKGSSRARSRASEARSGIRQ</sequence>
<dbReference type="AlphaFoldDB" id="A0A017RZB1"/>
<gene>
    <name evidence="2" type="ORF">EURHEDRAFT_417888</name>
</gene>
<evidence type="ECO:0000256" key="1">
    <source>
        <dbReference type="SAM" id="MobiDB-lite"/>
    </source>
</evidence>
<feature type="compositionally biased region" description="Polar residues" evidence="1">
    <location>
        <begin position="22"/>
        <end position="46"/>
    </location>
</feature>
<proteinExistence type="predicted"/>
<dbReference type="RefSeq" id="XP_040633692.1">
    <property type="nucleotide sequence ID" value="XM_040783304.1"/>
</dbReference>
<reference evidence="3" key="1">
    <citation type="journal article" date="2014" name="Nat. Commun.">
        <title>Genomic adaptations of the halophilic Dead Sea filamentous fungus Eurotium rubrum.</title>
        <authorList>
            <person name="Kis-Papo T."/>
            <person name="Weig A.R."/>
            <person name="Riley R."/>
            <person name="Persoh D."/>
            <person name="Salamov A."/>
            <person name="Sun H."/>
            <person name="Lipzen A."/>
            <person name="Wasser S.P."/>
            <person name="Rambold G."/>
            <person name="Grigoriev I.V."/>
            <person name="Nevo E."/>
        </authorList>
    </citation>
    <scope>NUCLEOTIDE SEQUENCE [LARGE SCALE GENOMIC DNA]</scope>
    <source>
        <strain evidence="3">CBS 135680</strain>
    </source>
</reference>
<evidence type="ECO:0000313" key="3">
    <source>
        <dbReference type="Proteomes" id="UP000019804"/>
    </source>
</evidence>
<organism evidence="2 3">
    <name type="scientific">Aspergillus ruber (strain CBS 135680)</name>
    <dbReference type="NCBI Taxonomy" id="1388766"/>
    <lineage>
        <taxon>Eukaryota</taxon>
        <taxon>Fungi</taxon>
        <taxon>Dikarya</taxon>
        <taxon>Ascomycota</taxon>
        <taxon>Pezizomycotina</taxon>
        <taxon>Eurotiomycetes</taxon>
        <taxon>Eurotiomycetidae</taxon>
        <taxon>Eurotiales</taxon>
        <taxon>Aspergillaceae</taxon>
        <taxon>Aspergillus</taxon>
        <taxon>Aspergillus subgen. Aspergillus</taxon>
    </lineage>
</organism>
<name>A0A017RZB1_ASPRC</name>
<dbReference type="STRING" id="1388766.A0A017RZB1"/>
<dbReference type="EMBL" id="KK088482">
    <property type="protein sequence ID" value="EYE90002.1"/>
    <property type="molecule type" value="Genomic_DNA"/>
</dbReference>
<keyword evidence="3" id="KW-1185">Reference proteome</keyword>
<evidence type="ECO:0000313" key="2">
    <source>
        <dbReference type="EMBL" id="EYE90002.1"/>
    </source>
</evidence>
<dbReference type="GeneID" id="63698428"/>
<dbReference type="HOGENOM" id="CLU_2426651_0_0_1"/>
<feature type="region of interest" description="Disordered" evidence="1">
    <location>
        <begin position="1"/>
        <end position="91"/>
    </location>
</feature>
<dbReference type="Proteomes" id="UP000019804">
    <property type="component" value="Unassembled WGS sequence"/>
</dbReference>